<dbReference type="GeneID" id="94429355"/>
<evidence type="ECO:0000256" key="6">
    <source>
        <dbReference type="ARBA" id="ARBA00022840"/>
    </source>
</evidence>
<feature type="compositionally biased region" description="Basic residues" evidence="9">
    <location>
        <begin position="147"/>
        <end position="156"/>
    </location>
</feature>
<gene>
    <name evidence="11" type="ORF">CSUI_005979</name>
</gene>
<dbReference type="SUPFAM" id="SSF56112">
    <property type="entry name" value="Protein kinase-like (PK-like)"/>
    <property type="match status" value="1"/>
</dbReference>
<dbReference type="AlphaFoldDB" id="A0A2C6KVP4"/>
<proteinExistence type="predicted"/>
<name>A0A2C6KVP4_9APIC</name>
<evidence type="ECO:0000256" key="7">
    <source>
        <dbReference type="ARBA" id="ARBA00047899"/>
    </source>
</evidence>
<dbReference type="PANTHER" id="PTHR24343:SF466">
    <property type="entry name" value="AMP-ACTIVATED PROTEIN KINASE ALPHA SUBUNIT, ISOFORM A"/>
    <property type="match status" value="1"/>
</dbReference>
<dbReference type="InterPro" id="IPR011009">
    <property type="entry name" value="Kinase-like_dom_sf"/>
</dbReference>
<keyword evidence="3" id="KW-0808">Transferase</keyword>
<keyword evidence="5 11" id="KW-0418">Kinase</keyword>
<evidence type="ECO:0000256" key="9">
    <source>
        <dbReference type="SAM" id="MobiDB-lite"/>
    </source>
</evidence>
<dbReference type="Gene3D" id="1.10.510.10">
    <property type="entry name" value="Transferase(Phosphotransferase) domain 1"/>
    <property type="match status" value="1"/>
</dbReference>
<dbReference type="EMBL" id="MIGC01002970">
    <property type="protein sequence ID" value="PHJ20192.1"/>
    <property type="molecule type" value="Genomic_DNA"/>
</dbReference>
<keyword evidence="12" id="KW-1185">Reference proteome</keyword>
<feature type="compositionally biased region" description="Low complexity" evidence="9">
    <location>
        <begin position="63"/>
        <end position="75"/>
    </location>
</feature>
<dbReference type="PROSITE" id="PS00109">
    <property type="entry name" value="PROTEIN_KINASE_TYR"/>
    <property type="match status" value="1"/>
</dbReference>
<organism evidence="11 12">
    <name type="scientific">Cystoisospora suis</name>
    <dbReference type="NCBI Taxonomy" id="483139"/>
    <lineage>
        <taxon>Eukaryota</taxon>
        <taxon>Sar</taxon>
        <taxon>Alveolata</taxon>
        <taxon>Apicomplexa</taxon>
        <taxon>Conoidasida</taxon>
        <taxon>Coccidia</taxon>
        <taxon>Eucoccidiorida</taxon>
        <taxon>Eimeriorina</taxon>
        <taxon>Sarcocystidae</taxon>
        <taxon>Cystoisospora</taxon>
    </lineage>
</organism>
<protein>
    <recommendedName>
        <fullName evidence="1">non-specific serine/threonine protein kinase</fullName>
        <ecNumber evidence="1">2.7.11.1</ecNumber>
    </recommendedName>
</protein>
<evidence type="ECO:0000313" key="11">
    <source>
        <dbReference type="EMBL" id="PHJ20192.1"/>
    </source>
</evidence>
<comment type="caution">
    <text evidence="11">The sequence shown here is derived from an EMBL/GenBank/DDBJ whole genome shotgun (WGS) entry which is preliminary data.</text>
</comment>
<evidence type="ECO:0000256" key="3">
    <source>
        <dbReference type="ARBA" id="ARBA00022679"/>
    </source>
</evidence>
<dbReference type="InterPro" id="IPR000719">
    <property type="entry name" value="Prot_kinase_dom"/>
</dbReference>
<dbReference type="Proteomes" id="UP000221165">
    <property type="component" value="Unassembled WGS sequence"/>
</dbReference>
<sequence length="511" mass="57038">MSLEDEHGRRELGEQCLLLERSDVAAQGSLRLMTLLDEAIPENTRLKIRILSSDQMKDIPGRSPSALSSAWSSALHGTARGEQEGGSDDEDLFVIFRRGRVLGTGAEAVVVEGDFLGSRGSSLSSSRAEPGVGRSETGQGASERLTRNRTRQKRLRERQLGPVTTSAREFRKMSLRERKHDFSEEAIQPRRVALRFVVSRPMRPSKIRQGEVPFAREEEINACILKLRLEQEKLLDIARSFGGSDYLKDAHGLVFPTMIGQLEGYPSTIHETGRAPRKRLLLNFVTISPLMKGTLGMLQENDSLSFDARVYGVKSLIKLMAHLDLLGLVHRDLSFSNILIDGSGKVHLVDFQYVVRRHERFPCGDIVSGSVTEPSLAMCMLHFPERQVIAHHASDVWMAGMIAFMWLCRDFPFDGMIYDTTGGQDLLANVKVLASLYDPSIASSEHLNQPFPAPIDWDKCKTFPIAHYPDLKDAIQGLLDINPQTRSRPYDMITSHPLFRTGGVTPEAMST</sequence>
<dbReference type="GO" id="GO:0005524">
    <property type="term" value="F:ATP binding"/>
    <property type="evidence" value="ECO:0007669"/>
    <property type="project" value="UniProtKB-KW"/>
</dbReference>
<feature type="region of interest" description="Disordered" evidence="9">
    <location>
        <begin position="57"/>
        <end position="87"/>
    </location>
</feature>
<comment type="catalytic activity">
    <reaction evidence="8">
        <text>L-seryl-[protein] + ATP = O-phospho-L-seryl-[protein] + ADP + H(+)</text>
        <dbReference type="Rhea" id="RHEA:17989"/>
        <dbReference type="Rhea" id="RHEA-COMP:9863"/>
        <dbReference type="Rhea" id="RHEA-COMP:11604"/>
        <dbReference type="ChEBI" id="CHEBI:15378"/>
        <dbReference type="ChEBI" id="CHEBI:29999"/>
        <dbReference type="ChEBI" id="CHEBI:30616"/>
        <dbReference type="ChEBI" id="CHEBI:83421"/>
        <dbReference type="ChEBI" id="CHEBI:456216"/>
        <dbReference type="EC" id="2.7.11.1"/>
    </reaction>
</comment>
<dbReference type="PROSITE" id="PS50011">
    <property type="entry name" value="PROTEIN_KINASE_DOM"/>
    <property type="match status" value="1"/>
</dbReference>
<reference evidence="11 12" key="1">
    <citation type="journal article" date="2017" name="Int. J. Parasitol.">
        <title>The genome of the protozoan parasite Cystoisospora suis and a reverse vaccinology approach to identify vaccine candidates.</title>
        <authorList>
            <person name="Palmieri N."/>
            <person name="Shrestha A."/>
            <person name="Ruttkowski B."/>
            <person name="Beck T."/>
            <person name="Vogl C."/>
            <person name="Tomley F."/>
            <person name="Blake D.P."/>
            <person name="Joachim A."/>
        </authorList>
    </citation>
    <scope>NUCLEOTIDE SEQUENCE [LARGE SCALE GENOMIC DNA]</scope>
    <source>
        <strain evidence="11 12">Wien I</strain>
    </source>
</reference>
<evidence type="ECO:0000256" key="8">
    <source>
        <dbReference type="ARBA" id="ARBA00048679"/>
    </source>
</evidence>
<dbReference type="PANTHER" id="PTHR24343">
    <property type="entry name" value="SERINE/THREONINE KINASE"/>
    <property type="match status" value="1"/>
</dbReference>
<dbReference type="EC" id="2.7.11.1" evidence="1"/>
<dbReference type="SMART" id="SM00220">
    <property type="entry name" value="S_TKc"/>
    <property type="match status" value="1"/>
</dbReference>
<feature type="region of interest" description="Disordered" evidence="9">
    <location>
        <begin position="119"/>
        <end position="158"/>
    </location>
</feature>
<dbReference type="VEuPathDB" id="ToxoDB:CSUI_005979"/>
<dbReference type="Pfam" id="PF00069">
    <property type="entry name" value="Pkinase"/>
    <property type="match status" value="1"/>
</dbReference>
<dbReference type="GO" id="GO:0004674">
    <property type="term" value="F:protein serine/threonine kinase activity"/>
    <property type="evidence" value="ECO:0007669"/>
    <property type="project" value="UniProtKB-KW"/>
</dbReference>
<evidence type="ECO:0000256" key="2">
    <source>
        <dbReference type="ARBA" id="ARBA00022527"/>
    </source>
</evidence>
<evidence type="ECO:0000259" key="10">
    <source>
        <dbReference type="PROSITE" id="PS50011"/>
    </source>
</evidence>
<keyword evidence="2" id="KW-0723">Serine/threonine-protein kinase</keyword>
<comment type="catalytic activity">
    <reaction evidence="7">
        <text>L-threonyl-[protein] + ATP = O-phospho-L-threonyl-[protein] + ADP + H(+)</text>
        <dbReference type="Rhea" id="RHEA:46608"/>
        <dbReference type="Rhea" id="RHEA-COMP:11060"/>
        <dbReference type="Rhea" id="RHEA-COMP:11605"/>
        <dbReference type="ChEBI" id="CHEBI:15378"/>
        <dbReference type="ChEBI" id="CHEBI:30013"/>
        <dbReference type="ChEBI" id="CHEBI:30616"/>
        <dbReference type="ChEBI" id="CHEBI:61977"/>
        <dbReference type="ChEBI" id="CHEBI:456216"/>
        <dbReference type="EC" id="2.7.11.1"/>
    </reaction>
</comment>
<dbReference type="InterPro" id="IPR008266">
    <property type="entry name" value="Tyr_kinase_AS"/>
</dbReference>
<feature type="domain" description="Protein kinase" evidence="10">
    <location>
        <begin position="96"/>
        <end position="499"/>
    </location>
</feature>
<evidence type="ECO:0000256" key="4">
    <source>
        <dbReference type="ARBA" id="ARBA00022741"/>
    </source>
</evidence>
<keyword evidence="4" id="KW-0547">Nucleotide-binding</keyword>
<evidence type="ECO:0000256" key="1">
    <source>
        <dbReference type="ARBA" id="ARBA00012513"/>
    </source>
</evidence>
<keyword evidence="6" id="KW-0067">ATP-binding</keyword>
<evidence type="ECO:0000256" key="5">
    <source>
        <dbReference type="ARBA" id="ARBA00022777"/>
    </source>
</evidence>
<dbReference type="OrthoDB" id="4062651at2759"/>
<evidence type="ECO:0000313" key="12">
    <source>
        <dbReference type="Proteomes" id="UP000221165"/>
    </source>
</evidence>
<dbReference type="RefSeq" id="XP_067921883.1">
    <property type="nucleotide sequence ID" value="XM_068066144.1"/>
</dbReference>
<accession>A0A2C6KVP4</accession>